<protein>
    <recommendedName>
        <fullName evidence="5">DASH complex subunit DAD2</fullName>
    </recommendedName>
</protein>
<dbReference type="RefSeq" id="XP_005829526.1">
    <property type="nucleotide sequence ID" value="XM_005829469.1"/>
</dbReference>
<accession>L1J1Z9</accession>
<dbReference type="HOGENOM" id="CLU_2228332_0_0_1"/>
<name>L1J1Z9_GUITC</name>
<evidence type="ECO:0000313" key="4">
    <source>
        <dbReference type="Proteomes" id="UP000011087"/>
    </source>
</evidence>
<reference evidence="4" key="2">
    <citation type="submission" date="2012-11" db="EMBL/GenBank/DDBJ databases">
        <authorList>
            <person name="Kuo A."/>
            <person name="Curtis B.A."/>
            <person name="Tanifuji G."/>
            <person name="Burki F."/>
            <person name="Gruber A."/>
            <person name="Irimia M."/>
            <person name="Maruyama S."/>
            <person name="Arias M.C."/>
            <person name="Ball S.G."/>
            <person name="Gile G.H."/>
            <person name="Hirakawa Y."/>
            <person name="Hopkins J.F."/>
            <person name="Rensing S.A."/>
            <person name="Schmutz J."/>
            <person name="Symeonidi A."/>
            <person name="Elias M."/>
            <person name="Eveleigh R.J."/>
            <person name="Herman E.K."/>
            <person name="Klute M.J."/>
            <person name="Nakayama T."/>
            <person name="Obornik M."/>
            <person name="Reyes-Prieto A."/>
            <person name="Armbrust E.V."/>
            <person name="Aves S.J."/>
            <person name="Beiko R.G."/>
            <person name="Coutinho P."/>
            <person name="Dacks J.B."/>
            <person name="Durnford D.G."/>
            <person name="Fast N.M."/>
            <person name="Green B.R."/>
            <person name="Grisdale C."/>
            <person name="Hempe F."/>
            <person name="Henrissat B."/>
            <person name="Hoppner M.P."/>
            <person name="Ishida K.-I."/>
            <person name="Kim E."/>
            <person name="Koreny L."/>
            <person name="Kroth P.G."/>
            <person name="Liu Y."/>
            <person name="Malik S.-B."/>
            <person name="Maier U.G."/>
            <person name="McRose D."/>
            <person name="Mock T."/>
            <person name="Neilson J.A."/>
            <person name="Onodera N.T."/>
            <person name="Poole A.M."/>
            <person name="Pritham E.J."/>
            <person name="Richards T.A."/>
            <person name="Rocap G."/>
            <person name="Roy S.W."/>
            <person name="Sarai C."/>
            <person name="Schaack S."/>
            <person name="Shirato S."/>
            <person name="Slamovits C.H."/>
            <person name="Spencer D.F."/>
            <person name="Suzuki S."/>
            <person name="Worden A.Z."/>
            <person name="Zauner S."/>
            <person name="Barry K."/>
            <person name="Bell C."/>
            <person name="Bharti A.K."/>
            <person name="Crow J.A."/>
            <person name="Grimwood J."/>
            <person name="Kramer R."/>
            <person name="Lindquist E."/>
            <person name="Lucas S."/>
            <person name="Salamov A."/>
            <person name="McFadden G.I."/>
            <person name="Lane C.E."/>
            <person name="Keeling P.J."/>
            <person name="Gray M.W."/>
            <person name="Grigoriev I.V."/>
            <person name="Archibald J.M."/>
        </authorList>
    </citation>
    <scope>NUCLEOTIDE SEQUENCE</scope>
    <source>
        <strain evidence="4">CCMP2712</strain>
    </source>
</reference>
<dbReference type="AlphaFoldDB" id="L1J1Z9"/>
<sequence>MSHKQRVAELVEEAEKIQACTKVLVHAATVIGNMAENLQILGENTEETQKSIDRWKDVFLPQDNVETRVEEIASQKRKVAFCDAPKSSSARRRSVELEEETNVVGK</sequence>
<evidence type="ECO:0000313" key="2">
    <source>
        <dbReference type="EMBL" id="EKX42546.1"/>
    </source>
</evidence>
<dbReference type="KEGG" id="gtt:GUITHDRAFT_111521"/>
<dbReference type="PaxDb" id="55529-EKX42546"/>
<organism evidence="2">
    <name type="scientific">Guillardia theta (strain CCMP2712)</name>
    <name type="common">Cryptophyte</name>
    <dbReference type="NCBI Taxonomy" id="905079"/>
    <lineage>
        <taxon>Eukaryota</taxon>
        <taxon>Cryptophyceae</taxon>
        <taxon>Pyrenomonadales</taxon>
        <taxon>Geminigeraceae</taxon>
        <taxon>Guillardia</taxon>
    </lineage>
</organism>
<keyword evidence="4" id="KW-1185">Reference proteome</keyword>
<evidence type="ECO:0008006" key="5">
    <source>
        <dbReference type="Google" id="ProtNLM"/>
    </source>
</evidence>
<reference evidence="3" key="3">
    <citation type="submission" date="2016-03" db="UniProtKB">
        <authorList>
            <consortium name="EnsemblProtists"/>
        </authorList>
    </citation>
    <scope>IDENTIFICATION</scope>
</reference>
<feature type="region of interest" description="Disordered" evidence="1">
    <location>
        <begin position="83"/>
        <end position="106"/>
    </location>
</feature>
<dbReference type="EnsemblProtists" id="EKX42546">
    <property type="protein sequence ID" value="EKX42546"/>
    <property type="gene ID" value="GUITHDRAFT_111521"/>
</dbReference>
<proteinExistence type="predicted"/>
<dbReference type="Proteomes" id="UP000011087">
    <property type="component" value="Unassembled WGS sequence"/>
</dbReference>
<gene>
    <name evidence="2" type="ORF">GUITHDRAFT_111521</name>
</gene>
<feature type="compositionally biased region" description="Acidic residues" evidence="1">
    <location>
        <begin position="97"/>
        <end position="106"/>
    </location>
</feature>
<dbReference type="GeneID" id="17299166"/>
<evidence type="ECO:0000313" key="3">
    <source>
        <dbReference type="EnsemblProtists" id="EKX42546"/>
    </source>
</evidence>
<evidence type="ECO:0000256" key="1">
    <source>
        <dbReference type="SAM" id="MobiDB-lite"/>
    </source>
</evidence>
<reference evidence="2 4" key="1">
    <citation type="journal article" date="2012" name="Nature">
        <title>Algal genomes reveal evolutionary mosaicism and the fate of nucleomorphs.</title>
        <authorList>
            <consortium name="DOE Joint Genome Institute"/>
            <person name="Curtis B.A."/>
            <person name="Tanifuji G."/>
            <person name="Burki F."/>
            <person name="Gruber A."/>
            <person name="Irimia M."/>
            <person name="Maruyama S."/>
            <person name="Arias M.C."/>
            <person name="Ball S.G."/>
            <person name="Gile G.H."/>
            <person name="Hirakawa Y."/>
            <person name="Hopkins J.F."/>
            <person name="Kuo A."/>
            <person name="Rensing S.A."/>
            <person name="Schmutz J."/>
            <person name="Symeonidi A."/>
            <person name="Elias M."/>
            <person name="Eveleigh R.J."/>
            <person name="Herman E.K."/>
            <person name="Klute M.J."/>
            <person name="Nakayama T."/>
            <person name="Obornik M."/>
            <person name="Reyes-Prieto A."/>
            <person name="Armbrust E.V."/>
            <person name="Aves S.J."/>
            <person name="Beiko R.G."/>
            <person name="Coutinho P."/>
            <person name="Dacks J.B."/>
            <person name="Durnford D.G."/>
            <person name="Fast N.M."/>
            <person name="Green B.R."/>
            <person name="Grisdale C.J."/>
            <person name="Hempel F."/>
            <person name="Henrissat B."/>
            <person name="Hoppner M.P."/>
            <person name="Ishida K."/>
            <person name="Kim E."/>
            <person name="Koreny L."/>
            <person name="Kroth P.G."/>
            <person name="Liu Y."/>
            <person name="Malik S.B."/>
            <person name="Maier U.G."/>
            <person name="McRose D."/>
            <person name="Mock T."/>
            <person name="Neilson J.A."/>
            <person name="Onodera N.T."/>
            <person name="Poole A.M."/>
            <person name="Pritham E.J."/>
            <person name="Richards T.A."/>
            <person name="Rocap G."/>
            <person name="Roy S.W."/>
            <person name="Sarai C."/>
            <person name="Schaack S."/>
            <person name="Shirato S."/>
            <person name="Slamovits C.H."/>
            <person name="Spencer D.F."/>
            <person name="Suzuki S."/>
            <person name="Worden A.Z."/>
            <person name="Zauner S."/>
            <person name="Barry K."/>
            <person name="Bell C."/>
            <person name="Bharti A.K."/>
            <person name="Crow J.A."/>
            <person name="Grimwood J."/>
            <person name="Kramer R."/>
            <person name="Lindquist E."/>
            <person name="Lucas S."/>
            <person name="Salamov A."/>
            <person name="McFadden G.I."/>
            <person name="Lane C.E."/>
            <person name="Keeling P.J."/>
            <person name="Gray M.W."/>
            <person name="Grigoriev I.V."/>
            <person name="Archibald J.M."/>
        </authorList>
    </citation>
    <scope>NUCLEOTIDE SEQUENCE</scope>
    <source>
        <strain evidence="2 4">CCMP2712</strain>
    </source>
</reference>
<dbReference type="EMBL" id="JH993016">
    <property type="protein sequence ID" value="EKX42546.1"/>
    <property type="molecule type" value="Genomic_DNA"/>
</dbReference>